<keyword evidence="3" id="KW-1185">Reference proteome</keyword>
<gene>
    <name evidence="2" type="ORF">CCAM_LOCUS998</name>
</gene>
<dbReference type="OrthoDB" id="1700296at2759"/>
<dbReference type="Proteomes" id="UP000595140">
    <property type="component" value="Unassembled WGS sequence"/>
</dbReference>
<organism evidence="2 3">
    <name type="scientific">Cuscuta campestris</name>
    <dbReference type="NCBI Taxonomy" id="132261"/>
    <lineage>
        <taxon>Eukaryota</taxon>
        <taxon>Viridiplantae</taxon>
        <taxon>Streptophyta</taxon>
        <taxon>Embryophyta</taxon>
        <taxon>Tracheophyta</taxon>
        <taxon>Spermatophyta</taxon>
        <taxon>Magnoliopsida</taxon>
        <taxon>eudicotyledons</taxon>
        <taxon>Gunneridae</taxon>
        <taxon>Pentapetalae</taxon>
        <taxon>asterids</taxon>
        <taxon>lamiids</taxon>
        <taxon>Solanales</taxon>
        <taxon>Convolvulaceae</taxon>
        <taxon>Cuscuteae</taxon>
        <taxon>Cuscuta</taxon>
        <taxon>Cuscuta subgen. Grammica</taxon>
        <taxon>Cuscuta sect. Cleistogrammica</taxon>
    </lineage>
</organism>
<feature type="region of interest" description="Disordered" evidence="1">
    <location>
        <begin position="1"/>
        <end position="34"/>
    </location>
</feature>
<dbReference type="PANTHER" id="PTHR34569">
    <property type="entry name" value="EXPRESSED PROTEIN"/>
    <property type="match status" value="1"/>
</dbReference>
<proteinExistence type="predicted"/>
<reference evidence="2 3" key="1">
    <citation type="submission" date="2018-04" db="EMBL/GenBank/DDBJ databases">
        <authorList>
            <person name="Vogel A."/>
        </authorList>
    </citation>
    <scope>NUCLEOTIDE SEQUENCE [LARGE SCALE GENOMIC DNA]</scope>
</reference>
<evidence type="ECO:0000256" key="1">
    <source>
        <dbReference type="SAM" id="MobiDB-lite"/>
    </source>
</evidence>
<evidence type="ECO:0000313" key="3">
    <source>
        <dbReference type="Proteomes" id="UP000595140"/>
    </source>
</evidence>
<sequence length="186" mass="19960">MADAKTAPPPQAAQSPGNSIVLRRNSVVRTPSQLSLSRNREFSSSSFSSSCAATASSDSSSASSHGDLGFELFSMKQVQYTSLKDLLPSAAAVNSPRATPPPGSHHGSDILIRNRLVQQAAWAYLQPMSISTESSGQSFLQKLGHRFSPNSSVVALLEFVDRHILLPLTRAVDCLFCSIGIRRLKC</sequence>
<dbReference type="AlphaFoldDB" id="A0A484KAL0"/>
<protein>
    <submittedName>
        <fullName evidence="2">Uncharacterized protein</fullName>
    </submittedName>
</protein>
<name>A0A484KAL0_9ASTE</name>
<dbReference type="EMBL" id="OOIL02000003">
    <property type="protein sequence ID" value="VFQ59222.1"/>
    <property type="molecule type" value="Genomic_DNA"/>
</dbReference>
<accession>A0A484KAL0</accession>
<evidence type="ECO:0000313" key="2">
    <source>
        <dbReference type="EMBL" id="VFQ59222.1"/>
    </source>
</evidence>
<dbReference type="PANTHER" id="PTHR34569:SF12">
    <property type="entry name" value="TRANSMEMBRANE PROTEIN"/>
    <property type="match status" value="1"/>
</dbReference>